<reference evidence="2 3" key="1">
    <citation type="submission" date="2018-03" db="EMBL/GenBank/DDBJ databases">
        <title>Adhaeribacter sp. HMF7605 Genome sequencing and assembly.</title>
        <authorList>
            <person name="Kang H."/>
            <person name="Kang J."/>
            <person name="Cha I."/>
            <person name="Kim H."/>
            <person name="Joh K."/>
        </authorList>
    </citation>
    <scope>NUCLEOTIDE SEQUENCE [LARGE SCALE GENOMIC DNA]</scope>
    <source>
        <strain evidence="2 3">HMF7605</strain>
    </source>
</reference>
<keyword evidence="3" id="KW-1185">Reference proteome</keyword>
<dbReference type="OrthoDB" id="944537at2"/>
<feature type="chain" id="PRO_5015450801" evidence="1">
    <location>
        <begin position="25"/>
        <end position="278"/>
    </location>
</feature>
<dbReference type="Proteomes" id="UP000240357">
    <property type="component" value="Unassembled WGS sequence"/>
</dbReference>
<keyword evidence="1" id="KW-0732">Signal</keyword>
<accession>A0A2T2YB95</accession>
<evidence type="ECO:0000313" key="2">
    <source>
        <dbReference type="EMBL" id="PSR52769.1"/>
    </source>
</evidence>
<dbReference type="AlphaFoldDB" id="A0A2T2YB95"/>
<gene>
    <name evidence="2" type="ORF">AHMF7605_04145</name>
</gene>
<organism evidence="2 3">
    <name type="scientific">Adhaeribacter arboris</name>
    <dbReference type="NCBI Taxonomy" id="2072846"/>
    <lineage>
        <taxon>Bacteria</taxon>
        <taxon>Pseudomonadati</taxon>
        <taxon>Bacteroidota</taxon>
        <taxon>Cytophagia</taxon>
        <taxon>Cytophagales</taxon>
        <taxon>Hymenobacteraceae</taxon>
        <taxon>Adhaeribacter</taxon>
    </lineage>
</organism>
<dbReference type="RefSeq" id="WP_106926723.1">
    <property type="nucleotide sequence ID" value="NZ_PYFT01000001.1"/>
</dbReference>
<evidence type="ECO:0000313" key="3">
    <source>
        <dbReference type="Proteomes" id="UP000240357"/>
    </source>
</evidence>
<feature type="signal peptide" evidence="1">
    <location>
        <begin position="1"/>
        <end position="24"/>
    </location>
</feature>
<comment type="caution">
    <text evidence="2">The sequence shown here is derived from an EMBL/GenBank/DDBJ whole genome shotgun (WGS) entry which is preliminary data.</text>
</comment>
<dbReference type="EMBL" id="PYFT01000001">
    <property type="protein sequence ID" value="PSR52769.1"/>
    <property type="molecule type" value="Genomic_DNA"/>
</dbReference>
<protein>
    <submittedName>
        <fullName evidence="2">Uncharacterized protein</fullName>
    </submittedName>
</protein>
<evidence type="ECO:0000256" key="1">
    <source>
        <dbReference type="SAM" id="SignalP"/>
    </source>
</evidence>
<name>A0A2T2YB95_9BACT</name>
<sequence>MKRIYYSRTMLALLLLVSSRILPAQDLKKSTLQIAYTRSTFRFLDKQASPLVYHANLNGIALAYEHTAPKSRRYIKFQAGLGTALPKEHGAREFILSNTDFYGETTTVSVLHAPTLYLGQLEAGYLRRLQVKGNNQLFAGISLQEWIGYSDNIGFWSTWGMNSLALNAVLQYEKSFFPNQKFRIGASLPILALVSRMPYSNSISDPEKGDFRAFFAEGSHLTFVPQYQRINLDAAYQFRLNYHWQVGLAYDFNWQHYSQPRSIRAYQQAVSAQVNYLF</sequence>
<proteinExistence type="predicted"/>